<dbReference type="Proteomes" id="UP001311799">
    <property type="component" value="Unassembled WGS sequence"/>
</dbReference>
<name>A0AAV9XV02_9CRYT</name>
<reference evidence="1 2" key="1">
    <citation type="submission" date="2023-10" db="EMBL/GenBank/DDBJ databases">
        <title>Comparative genomics analysis reveals potential genetic determinants of host preference in Cryptosporidium xiaoi.</title>
        <authorList>
            <person name="Xiao L."/>
            <person name="Li J."/>
        </authorList>
    </citation>
    <scope>NUCLEOTIDE SEQUENCE [LARGE SCALE GENOMIC DNA]</scope>
    <source>
        <strain evidence="1 2">52996</strain>
    </source>
</reference>
<accession>A0AAV9XV02</accession>
<evidence type="ECO:0000313" key="2">
    <source>
        <dbReference type="Proteomes" id="UP001311799"/>
    </source>
</evidence>
<dbReference type="EMBL" id="JAWDEY010000036">
    <property type="protein sequence ID" value="KAK6587944.1"/>
    <property type="molecule type" value="Genomic_DNA"/>
</dbReference>
<sequence length="102" mass="11544">MPRKKRKRINFLKLFMVDGNPSKFDKSEKSDVYLEPADKNDRDDEQNLGVCLEGGDVNFDNAESEGHFDSLPSGSYSLSSESGFDECISTGKLQRKYIWGVK</sequence>
<protein>
    <submittedName>
        <fullName evidence="1">Uncharacterized protein</fullName>
    </submittedName>
</protein>
<proteinExistence type="predicted"/>
<comment type="caution">
    <text evidence="1">The sequence shown here is derived from an EMBL/GenBank/DDBJ whole genome shotgun (WGS) entry which is preliminary data.</text>
</comment>
<gene>
    <name evidence="1" type="ORF">RS030_81426</name>
</gene>
<dbReference type="AlphaFoldDB" id="A0AAV9XV02"/>
<organism evidence="1 2">
    <name type="scientific">Cryptosporidium xiaoi</name>
    <dbReference type="NCBI Taxonomy" id="659607"/>
    <lineage>
        <taxon>Eukaryota</taxon>
        <taxon>Sar</taxon>
        <taxon>Alveolata</taxon>
        <taxon>Apicomplexa</taxon>
        <taxon>Conoidasida</taxon>
        <taxon>Coccidia</taxon>
        <taxon>Eucoccidiorida</taxon>
        <taxon>Eimeriorina</taxon>
        <taxon>Cryptosporidiidae</taxon>
        <taxon>Cryptosporidium</taxon>
    </lineage>
</organism>
<keyword evidence="2" id="KW-1185">Reference proteome</keyword>
<evidence type="ECO:0000313" key="1">
    <source>
        <dbReference type="EMBL" id="KAK6587944.1"/>
    </source>
</evidence>